<dbReference type="EMBL" id="JAINVB010000002">
    <property type="protein sequence ID" value="MCK0088728.1"/>
    <property type="molecule type" value="Genomic_DNA"/>
</dbReference>
<proteinExistence type="predicted"/>
<name>A0AAW5FA13_CLOSY</name>
<keyword evidence="3" id="KW-0067">ATP-binding</keyword>
<dbReference type="AlphaFoldDB" id="A0AAW5FA13"/>
<dbReference type="InterPro" id="IPR052708">
    <property type="entry name" value="PxpC"/>
</dbReference>
<evidence type="ECO:0000259" key="4">
    <source>
        <dbReference type="SMART" id="SM00797"/>
    </source>
</evidence>
<dbReference type="PANTHER" id="PTHR43309">
    <property type="entry name" value="5-OXOPROLINASE SUBUNIT C"/>
    <property type="match status" value="1"/>
</dbReference>
<organism evidence="5 6">
    <name type="scientific">Clostridium symbiosum</name>
    <name type="common">Bacteroides symbiosus</name>
    <dbReference type="NCBI Taxonomy" id="1512"/>
    <lineage>
        <taxon>Bacteria</taxon>
        <taxon>Bacillati</taxon>
        <taxon>Bacillota</taxon>
        <taxon>Clostridia</taxon>
        <taxon>Lachnospirales</taxon>
        <taxon>Lachnospiraceae</taxon>
        <taxon>Otoolea</taxon>
    </lineage>
</organism>
<dbReference type="Pfam" id="PF02626">
    <property type="entry name" value="CT_A_B"/>
    <property type="match status" value="1"/>
</dbReference>
<evidence type="ECO:0000256" key="1">
    <source>
        <dbReference type="ARBA" id="ARBA00022741"/>
    </source>
</evidence>
<dbReference type="SUPFAM" id="SSF50891">
    <property type="entry name" value="Cyclophilin-like"/>
    <property type="match status" value="1"/>
</dbReference>
<accession>A0AAW5FA13</accession>
<dbReference type="RefSeq" id="WP_003497748.1">
    <property type="nucleotide sequence ID" value="NZ_CABHNX010000113.1"/>
</dbReference>
<dbReference type="GO" id="GO:0005524">
    <property type="term" value="F:ATP binding"/>
    <property type="evidence" value="ECO:0007669"/>
    <property type="project" value="UniProtKB-KW"/>
</dbReference>
<keyword evidence="1" id="KW-0547">Nucleotide-binding</keyword>
<protein>
    <submittedName>
        <fullName evidence="5">Biotin-dependent carboxyltransferase family protein</fullName>
    </submittedName>
</protein>
<feature type="domain" description="Carboxyltransferase" evidence="4">
    <location>
        <begin position="24"/>
        <end position="305"/>
    </location>
</feature>
<dbReference type="InterPro" id="IPR003778">
    <property type="entry name" value="CT_A_B"/>
</dbReference>
<dbReference type="NCBIfam" id="TIGR00724">
    <property type="entry name" value="urea_amlyse_rel"/>
    <property type="match status" value="1"/>
</dbReference>
<dbReference type="PANTHER" id="PTHR43309:SF5">
    <property type="entry name" value="5-OXOPROLINASE SUBUNIT C"/>
    <property type="match status" value="1"/>
</dbReference>
<evidence type="ECO:0000256" key="2">
    <source>
        <dbReference type="ARBA" id="ARBA00022801"/>
    </source>
</evidence>
<dbReference type="SMART" id="SM00797">
    <property type="entry name" value="AHS2"/>
    <property type="match status" value="1"/>
</dbReference>
<keyword evidence="2" id="KW-0378">Hydrolase</keyword>
<comment type="caution">
    <text evidence="5">The sequence shown here is derived from an EMBL/GenBank/DDBJ whole genome shotgun (WGS) entry which is preliminary data.</text>
</comment>
<evidence type="ECO:0000313" key="5">
    <source>
        <dbReference type="EMBL" id="MCK0088728.1"/>
    </source>
</evidence>
<reference evidence="5" key="1">
    <citation type="journal article" date="2022" name="Cell Host Microbe">
        <title>Colonization of the live biotherapeutic product VE303 and modulation of the microbiota and metabolites in healthy volunteers.</title>
        <authorList>
            <person name="Dsouza M."/>
            <person name="Menon R."/>
            <person name="Crossette E."/>
            <person name="Bhattarai S.K."/>
            <person name="Schneider J."/>
            <person name="Kim Y.G."/>
            <person name="Reddy S."/>
            <person name="Caballero S."/>
            <person name="Felix C."/>
            <person name="Cornacchione L."/>
            <person name="Hendrickson J."/>
            <person name="Watson A.R."/>
            <person name="Minot S.S."/>
            <person name="Greenfield N."/>
            <person name="Schopf L."/>
            <person name="Szabady R."/>
            <person name="Patarroyo J."/>
            <person name="Smith W."/>
            <person name="Harrison P."/>
            <person name="Kuijper E.J."/>
            <person name="Kelly C.P."/>
            <person name="Olle B."/>
            <person name="Bobilev D."/>
            <person name="Silber J.L."/>
            <person name="Bucci V."/>
            <person name="Roberts B."/>
            <person name="Faith J."/>
            <person name="Norman J.M."/>
        </authorList>
    </citation>
    <scope>NUCLEOTIDE SEQUENCE</scope>
    <source>
        <strain evidence="5">VE303-04</strain>
    </source>
</reference>
<sequence length="365" mass="39413">MGIKFLNGGFLTTIQDMGRTGYQESGMSVSGVMDQRSAALANILVGNDENEGVMEVTLMGPMAEFTADNIIAVTGANLGAKLNGKELPMYQAVQVHKGDSLSFAGMFSGSRAYVAFAGGLDIPVIMGSKSTNLKSRVGGYEGRKLGAGDEIAFTAPKTTLPNMHLRKIKPDDFTATEQVLRVVMGPQDDYFTEKGLDTFLSATYAFTNESDRMGCRCEGEVIEHKNGGDIITDGIAFGAIQVPSHGQPIIMMADHQTTGGYTKIASVISVDLPKVAQSRPGYKVKFRKVSIEEAQELYIAQVEEFKALKEKLSKAPEPAAERDAVIQAAVAHEASKYWGSAGTYKVRIDGEEFIVELQEERTGLR</sequence>
<dbReference type="Proteomes" id="UP001203136">
    <property type="component" value="Unassembled WGS sequence"/>
</dbReference>
<gene>
    <name evidence="5" type="ORF">K5I21_23280</name>
</gene>
<dbReference type="InterPro" id="IPR029000">
    <property type="entry name" value="Cyclophilin-like_dom_sf"/>
</dbReference>
<dbReference type="GO" id="GO:0016787">
    <property type="term" value="F:hydrolase activity"/>
    <property type="evidence" value="ECO:0007669"/>
    <property type="project" value="UniProtKB-KW"/>
</dbReference>
<evidence type="ECO:0000256" key="3">
    <source>
        <dbReference type="ARBA" id="ARBA00022840"/>
    </source>
</evidence>
<dbReference type="Gene3D" id="2.40.100.10">
    <property type="entry name" value="Cyclophilin-like"/>
    <property type="match status" value="1"/>
</dbReference>
<evidence type="ECO:0000313" key="6">
    <source>
        <dbReference type="Proteomes" id="UP001203136"/>
    </source>
</evidence>